<comment type="catalytic activity">
    <reaction evidence="10">
        <text>a long-chain fatty acid + ATP + CoA = a long-chain fatty acyl-CoA + AMP + diphosphate</text>
        <dbReference type="Rhea" id="RHEA:15421"/>
        <dbReference type="ChEBI" id="CHEBI:30616"/>
        <dbReference type="ChEBI" id="CHEBI:33019"/>
        <dbReference type="ChEBI" id="CHEBI:57287"/>
        <dbReference type="ChEBI" id="CHEBI:57560"/>
        <dbReference type="ChEBI" id="CHEBI:83139"/>
        <dbReference type="ChEBI" id="CHEBI:456215"/>
        <dbReference type="EC" id="6.2.1.3"/>
    </reaction>
</comment>
<dbReference type="InterPro" id="IPR045311">
    <property type="entry name" value="LC-FACS_euk"/>
</dbReference>
<sequence length="1383" mass="155137">MALAQTYFSQGGPFRGDSRSFYGRNQSRGMVHSSAYNNYNTVDTHFFNSNSSHDVGRNFSEYSYGYDNLIKPEAEPSSKRRRCSTSGWESSGRYSQAPYACNDVPSKRQSTCYNVPLRNSRAYDDAYPVRNNNSATTSKPRSDASAPTCSKRDRSWLEDTETDNIFMSKEEIEKCSPSRKDGIDAMHEAHLRYSYCAFLQNLGIRLDLPQTTIGTAMVLCHRFFVRRSHACHDRFLIATAALFLAAKSEETARPLNNVLKASCEIFHKQDLAVLSYFLPVDWFEQYRERITEAEQMILTTLNFELTVQHPYESLTSTLEKLGLSETVLVNLALHLVSEGMLVIWTGNSLRVGGVFSTPQWWVWVVQVLNWSIQTLLAAPNPSFLNRRRRNYQKFFLLLFLIMLIFFPSATSPMLNPAFRVLLTMHYFPFGHVTNSDGQAWFVSTEHMLEDLISLLFHALLLYKVHNTCYSVIPNEEPSLLALSYPFGLRSWDYVLVLSIWYNMFVIYFILSQHCAEELGCCFRSWLRSSLWLQFKPYQIAAGAAYLASKFLNMDFASHHSVWKEFQTSPNVLRVAFLTSKFLVGKTIQSPATSFKLMDSKAERRFRTIQNQLASTTAGDQDQPSLFRRRNAAGKFFSEQGFSNTLPEELKTGKWNVYRSSRSPLKLVSRFAHHPEIGTLHDNFVRSVKASPDCKYLGSRVREDGTVGQYKWMTYGEAGTARSAIGSALVCHKITKGSCVGLYFMNRPEWLIVDHACSAYSYISVPLYDSLGPEAVKYIANHAATEAIFCVPETINHVVGAVDGRFPSLPSSSGVEIISYSKLLSQGCELSICAAYDLSHISVNDMGGVMRDISLSGLSNLQPFCPPKPEAVATICYTSGTTGTPKGAVLTHANVIANVAGVSIGITLYSSDIYISYLPLAHIYERTNQVLLVYFGGASGFYQGDNLKLVDDIAVLRPTVFCSVPRLYNRLYAGIMNTVKTFGSIRETIFNSAYNAKKQAIFNGEGSHSRRSNGDISFETLLKAVICSCITAHLVVLRSLFMSLDLPNNSVGLTYEENGDTSLFAVIYCRLIFAFPGKSASLIWDRLVFNKIKARLGGRVRLMVSGASLLSPDVMDFLRICFGCQVIEGYGMTETSCLISNMDQSDILSGHVGSPNPACEIKLVDVPDMNYSSEDQPNPRGEICVRGPIVFQGYYKDEVQTREVIDKDGWFHTGDIGAWLPGGRLKIIDRKKNIFKLAQGEYVAPEKIENVYANSKYVAQCFIHGDSLNSSLVAIVCVDLDMLKTWAINEGIKQNKDVKQLCTDPRAKFAILKDMDTVGKEAQLRGFEFAKAITLVLEPFSMENDLLTPTYKIKRPQARTYFAREIADMYAELSTSNSSPNKIL</sequence>
<dbReference type="InterPro" id="IPR013763">
    <property type="entry name" value="Cyclin-like_dom"/>
</dbReference>
<keyword evidence="12" id="KW-0472">Membrane</keyword>
<dbReference type="GO" id="GO:0009698">
    <property type="term" value="P:phenylpropanoid metabolic process"/>
    <property type="evidence" value="ECO:0007669"/>
    <property type="project" value="UniProtKB-KW"/>
</dbReference>
<dbReference type="InterPro" id="IPR020845">
    <property type="entry name" value="AMP-binding_CS"/>
</dbReference>
<comment type="similarity">
    <text evidence="2 10">Belongs to the ATP-dependent AMP-binding enzyme family.</text>
</comment>
<evidence type="ECO:0000256" key="10">
    <source>
        <dbReference type="RuleBase" id="RU369030"/>
    </source>
</evidence>
<comment type="pathway">
    <text evidence="1">Phytoalexin biosynthesis; 3,4',5-trihydroxystilbene biosynthesis; 3,4',5-trihydroxystilbene from trans-4-coumarate: step 1/2.</text>
</comment>
<feature type="domain" description="Cyclin-like" evidence="13">
    <location>
        <begin position="197"/>
        <end position="299"/>
    </location>
</feature>
<keyword evidence="3 10" id="KW-0436">Ligase</keyword>
<evidence type="ECO:0000256" key="7">
    <source>
        <dbReference type="ARBA" id="ARBA00023051"/>
    </source>
</evidence>
<dbReference type="PANTHER" id="PTHR43272:SF33">
    <property type="entry name" value="AMP-BINDING DOMAIN-CONTAINING PROTEIN-RELATED"/>
    <property type="match status" value="1"/>
</dbReference>
<feature type="region of interest" description="Disordered" evidence="11">
    <location>
        <begin position="74"/>
        <end position="93"/>
    </location>
</feature>
<accession>A0A3Q7I5Y7</accession>
<evidence type="ECO:0000256" key="1">
    <source>
        <dbReference type="ARBA" id="ARBA00004930"/>
    </source>
</evidence>
<reference evidence="14" key="1">
    <citation type="journal article" date="2012" name="Nature">
        <title>The tomato genome sequence provides insights into fleshy fruit evolution.</title>
        <authorList>
            <consortium name="Tomato Genome Consortium"/>
        </authorList>
    </citation>
    <scope>NUCLEOTIDE SEQUENCE [LARGE SCALE GENOMIC DNA]</scope>
    <source>
        <strain evidence="14">cv. Heinz 1706</strain>
    </source>
</reference>
<keyword evidence="4 10" id="KW-0547">Nucleotide-binding</keyword>
<organism evidence="14">
    <name type="scientific">Solanum lycopersicum</name>
    <name type="common">Tomato</name>
    <name type="synonym">Lycopersicon esculentum</name>
    <dbReference type="NCBI Taxonomy" id="4081"/>
    <lineage>
        <taxon>Eukaryota</taxon>
        <taxon>Viridiplantae</taxon>
        <taxon>Streptophyta</taxon>
        <taxon>Embryophyta</taxon>
        <taxon>Tracheophyta</taxon>
        <taxon>Spermatophyta</taxon>
        <taxon>Magnoliopsida</taxon>
        <taxon>eudicotyledons</taxon>
        <taxon>Gunneridae</taxon>
        <taxon>Pentapetalae</taxon>
        <taxon>asterids</taxon>
        <taxon>lamiids</taxon>
        <taxon>Solanales</taxon>
        <taxon>Solanaceae</taxon>
        <taxon>Solanoideae</taxon>
        <taxon>Solaneae</taxon>
        <taxon>Solanum</taxon>
        <taxon>Solanum subgen. Lycopersicon</taxon>
    </lineage>
</organism>
<evidence type="ECO:0000256" key="8">
    <source>
        <dbReference type="ARBA" id="ARBA00026121"/>
    </source>
</evidence>
<dbReference type="InterPro" id="IPR006671">
    <property type="entry name" value="Cyclin_N"/>
</dbReference>
<evidence type="ECO:0000256" key="6">
    <source>
        <dbReference type="ARBA" id="ARBA00022840"/>
    </source>
</evidence>
<dbReference type="STRING" id="4081.A0A3Q7I5Y7"/>
<proteinExistence type="inferred from homology"/>
<dbReference type="Gene3D" id="1.10.472.10">
    <property type="entry name" value="Cyclin-like"/>
    <property type="match status" value="2"/>
</dbReference>
<dbReference type="Proteomes" id="UP000004994">
    <property type="component" value="Chromosome 9"/>
</dbReference>
<comment type="function">
    <text evidence="10">Catalyzes the conversion of long-chain fatty acids to their active form acyl-CoAs for both synthesis of cellular lipids, and degradation via beta-oxidation.</text>
</comment>
<dbReference type="InterPro" id="IPR042099">
    <property type="entry name" value="ANL_N_sf"/>
</dbReference>
<dbReference type="EnsemblPlants" id="Solyc09g075760.3.1">
    <property type="protein sequence ID" value="Solyc09g075760.3.1"/>
    <property type="gene ID" value="Solyc09g075760.3"/>
</dbReference>
<dbReference type="InterPro" id="IPR036915">
    <property type="entry name" value="Cyclin-like_sf"/>
</dbReference>
<dbReference type="Gramene" id="Solyc09g075760.3.1">
    <property type="protein sequence ID" value="Solyc09g075760.3.1"/>
    <property type="gene ID" value="Solyc09g075760.3"/>
</dbReference>
<dbReference type="GO" id="GO:0004467">
    <property type="term" value="F:long-chain fatty acid-CoA ligase activity"/>
    <property type="evidence" value="ECO:0000318"/>
    <property type="project" value="GO_Central"/>
</dbReference>
<keyword evidence="15" id="KW-1185">Reference proteome</keyword>
<evidence type="ECO:0000313" key="15">
    <source>
        <dbReference type="Proteomes" id="UP000004994"/>
    </source>
</evidence>
<feature type="compositionally biased region" description="Polar residues" evidence="11">
    <location>
        <begin position="84"/>
        <end position="93"/>
    </location>
</feature>
<keyword evidence="10" id="KW-0443">Lipid metabolism</keyword>
<keyword evidence="7" id="KW-0587">Phenylpropanoid metabolism</keyword>
<name>A0A3Q7I5Y7_SOLLC</name>
<comment type="similarity">
    <text evidence="9">Belongs to the cyclin family.</text>
</comment>
<dbReference type="CDD" id="cd05927">
    <property type="entry name" value="LC-FACS_euk"/>
    <property type="match status" value="1"/>
</dbReference>
<evidence type="ECO:0000313" key="14">
    <source>
        <dbReference type="EnsemblPlants" id="Solyc09g075760.3.1"/>
    </source>
</evidence>
<dbReference type="Gene3D" id="3.40.50.12780">
    <property type="entry name" value="N-terminal domain of ligase-like"/>
    <property type="match status" value="1"/>
</dbReference>
<evidence type="ECO:0000256" key="2">
    <source>
        <dbReference type="ARBA" id="ARBA00006432"/>
    </source>
</evidence>
<dbReference type="Pfam" id="PF00134">
    <property type="entry name" value="Cyclin_N"/>
    <property type="match status" value="1"/>
</dbReference>
<evidence type="ECO:0000256" key="3">
    <source>
        <dbReference type="ARBA" id="ARBA00022598"/>
    </source>
</evidence>
<keyword evidence="12" id="KW-0812">Transmembrane</keyword>
<dbReference type="PANTHER" id="PTHR43272">
    <property type="entry name" value="LONG-CHAIN-FATTY-ACID--COA LIGASE"/>
    <property type="match status" value="1"/>
</dbReference>
<feature type="transmembrane region" description="Helical" evidence="12">
    <location>
        <begin position="394"/>
        <end position="414"/>
    </location>
</feature>
<dbReference type="GO" id="GO:0016020">
    <property type="term" value="C:membrane"/>
    <property type="evidence" value="ECO:0000318"/>
    <property type="project" value="GO_Central"/>
</dbReference>
<dbReference type="InterPro" id="IPR000873">
    <property type="entry name" value="AMP-dep_synth/lig_dom"/>
</dbReference>
<evidence type="ECO:0000259" key="13">
    <source>
        <dbReference type="SMART" id="SM00385"/>
    </source>
</evidence>
<keyword evidence="5 10" id="KW-0276">Fatty acid metabolism</keyword>
<evidence type="ECO:0000256" key="12">
    <source>
        <dbReference type="SAM" id="Phobius"/>
    </source>
</evidence>
<evidence type="ECO:0000256" key="11">
    <source>
        <dbReference type="SAM" id="MobiDB-lite"/>
    </source>
</evidence>
<dbReference type="InParanoid" id="A0A3Q7I5Y7"/>
<reference evidence="14" key="2">
    <citation type="submission" date="2019-01" db="UniProtKB">
        <authorList>
            <consortium name="EnsemblPlants"/>
        </authorList>
    </citation>
    <scope>IDENTIFICATION</scope>
    <source>
        <strain evidence="14">cv. Heinz 1706</strain>
    </source>
</reference>
<dbReference type="PROSITE" id="PS00455">
    <property type="entry name" value="AMP_BINDING"/>
    <property type="match status" value="1"/>
</dbReference>
<protein>
    <recommendedName>
        <fullName evidence="8 10">Long-chain-fatty-acid--CoA ligase</fullName>
        <ecNumber evidence="8 10">6.2.1.3</ecNumber>
    </recommendedName>
</protein>
<dbReference type="SUPFAM" id="SSF56801">
    <property type="entry name" value="Acetyl-CoA synthetase-like"/>
    <property type="match status" value="1"/>
</dbReference>
<dbReference type="Pfam" id="PF00501">
    <property type="entry name" value="AMP-binding"/>
    <property type="match status" value="1"/>
</dbReference>
<dbReference type="SMART" id="SM00385">
    <property type="entry name" value="CYCLIN"/>
    <property type="match status" value="1"/>
</dbReference>
<dbReference type="GO" id="GO:0005783">
    <property type="term" value="C:endoplasmic reticulum"/>
    <property type="evidence" value="ECO:0000318"/>
    <property type="project" value="GO_Central"/>
</dbReference>
<evidence type="ECO:0000256" key="4">
    <source>
        <dbReference type="ARBA" id="ARBA00022741"/>
    </source>
</evidence>
<evidence type="ECO:0000256" key="9">
    <source>
        <dbReference type="RuleBase" id="RU000383"/>
    </source>
</evidence>
<dbReference type="FunFam" id="1.10.472.10:FF:000212">
    <property type="entry name" value="Cyclin-T1-2"/>
    <property type="match status" value="1"/>
</dbReference>
<keyword evidence="6 10" id="KW-0067">ATP-binding</keyword>
<dbReference type="SUPFAM" id="SSF47954">
    <property type="entry name" value="Cyclin-like"/>
    <property type="match status" value="2"/>
</dbReference>
<dbReference type="UniPathway" id="UPA00372">
    <property type="reaction ID" value="UER00547"/>
</dbReference>
<keyword evidence="12" id="KW-1133">Transmembrane helix</keyword>
<feature type="compositionally biased region" description="Polar residues" evidence="11">
    <location>
        <begin position="130"/>
        <end position="139"/>
    </location>
</feature>
<feature type="region of interest" description="Disordered" evidence="11">
    <location>
        <begin position="124"/>
        <end position="153"/>
    </location>
</feature>
<evidence type="ECO:0000256" key="5">
    <source>
        <dbReference type="ARBA" id="ARBA00022832"/>
    </source>
</evidence>
<dbReference type="GO" id="GO:0005524">
    <property type="term" value="F:ATP binding"/>
    <property type="evidence" value="ECO:0007669"/>
    <property type="project" value="UniProtKB-KW"/>
</dbReference>
<dbReference type="EC" id="6.2.1.3" evidence="8 10"/>
<keyword evidence="9" id="KW-0195">Cyclin</keyword>